<evidence type="ECO:0000313" key="2">
    <source>
        <dbReference type="Proteomes" id="UP001601303"/>
    </source>
</evidence>
<sequence>MTKKDLVAEAVRTYLEIRREEVRASMLEKMRKLDGSVESSVSLLTGLSPERIKELGGVGEDD</sequence>
<dbReference type="EMBL" id="JBIAHM010000015">
    <property type="protein sequence ID" value="MFE9603997.1"/>
    <property type="molecule type" value="Genomic_DNA"/>
</dbReference>
<gene>
    <name evidence="1" type="ORF">ACFYNQ_36215</name>
</gene>
<proteinExistence type="predicted"/>
<dbReference type="Proteomes" id="UP001601303">
    <property type="component" value="Unassembled WGS sequence"/>
</dbReference>
<reference evidence="1 2" key="1">
    <citation type="submission" date="2024-10" db="EMBL/GenBank/DDBJ databases">
        <title>The Natural Products Discovery Center: Release of the First 8490 Sequenced Strains for Exploring Actinobacteria Biosynthetic Diversity.</title>
        <authorList>
            <person name="Kalkreuter E."/>
            <person name="Kautsar S.A."/>
            <person name="Yang D."/>
            <person name="Bader C.D."/>
            <person name="Teijaro C.N."/>
            <person name="Fluegel L."/>
            <person name="Davis C.M."/>
            <person name="Simpson J.R."/>
            <person name="Lauterbach L."/>
            <person name="Steele A.D."/>
            <person name="Gui C."/>
            <person name="Meng S."/>
            <person name="Li G."/>
            <person name="Viehrig K."/>
            <person name="Ye F."/>
            <person name="Su P."/>
            <person name="Kiefer A.F."/>
            <person name="Nichols A."/>
            <person name="Cepeda A.J."/>
            <person name="Yan W."/>
            <person name="Fan B."/>
            <person name="Jiang Y."/>
            <person name="Adhikari A."/>
            <person name="Zheng C.-J."/>
            <person name="Schuster L."/>
            <person name="Cowan T.M."/>
            <person name="Smanski M.J."/>
            <person name="Chevrette M.G."/>
            <person name="De Carvalho L.P.S."/>
            <person name="Shen B."/>
        </authorList>
    </citation>
    <scope>NUCLEOTIDE SEQUENCE [LARGE SCALE GENOMIC DNA]</scope>
    <source>
        <strain evidence="1 2">NPDC006488</strain>
    </source>
</reference>
<comment type="caution">
    <text evidence="1">The sequence shown here is derived from an EMBL/GenBank/DDBJ whole genome shotgun (WGS) entry which is preliminary data.</text>
</comment>
<accession>A0ABW6MF94</accession>
<organism evidence="1 2">
    <name type="scientific">Streptomyces hokutonensis</name>
    <dbReference type="NCBI Taxonomy" id="1306990"/>
    <lineage>
        <taxon>Bacteria</taxon>
        <taxon>Bacillati</taxon>
        <taxon>Actinomycetota</taxon>
        <taxon>Actinomycetes</taxon>
        <taxon>Kitasatosporales</taxon>
        <taxon>Streptomycetaceae</taxon>
        <taxon>Streptomyces</taxon>
    </lineage>
</organism>
<protein>
    <submittedName>
        <fullName evidence="1">Uncharacterized protein</fullName>
    </submittedName>
</protein>
<keyword evidence="2" id="KW-1185">Reference proteome</keyword>
<evidence type="ECO:0000313" key="1">
    <source>
        <dbReference type="EMBL" id="MFE9603997.1"/>
    </source>
</evidence>
<dbReference type="RefSeq" id="WP_250750823.1">
    <property type="nucleotide sequence ID" value="NZ_JBIAHM010000015.1"/>
</dbReference>
<name>A0ABW6MF94_9ACTN</name>